<reference evidence="5" key="1">
    <citation type="journal article" date="2019" name="Int. J. Syst. Evol. Microbiol.">
        <title>The Global Catalogue of Microorganisms (GCM) 10K type strain sequencing project: providing services to taxonomists for standard genome sequencing and annotation.</title>
        <authorList>
            <consortium name="The Broad Institute Genomics Platform"/>
            <consortium name="The Broad Institute Genome Sequencing Center for Infectious Disease"/>
            <person name="Wu L."/>
            <person name="Ma J."/>
        </authorList>
    </citation>
    <scope>NUCLEOTIDE SEQUENCE [LARGE SCALE GENOMIC DNA]</scope>
    <source>
        <strain evidence="5">KACC 12649</strain>
    </source>
</reference>
<keyword evidence="5" id="KW-1185">Reference proteome</keyword>
<dbReference type="PROSITE" id="PS50883">
    <property type="entry name" value="EAL"/>
    <property type="match status" value="1"/>
</dbReference>
<gene>
    <name evidence="4" type="ORF">ACFPN5_17810</name>
</gene>
<feature type="transmembrane region" description="Helical" evidence="1">
    <location>
        <begin position="88"/>
        <end position="107"/>
    </location>
</feature>
<dbReference type="InterPro" id="IPR000160">
    <property type="entry name" value="GGDEF_dom"/>
</dbReference>
<feature type="domain" description="EAL" evidence="2">
    <location>
        <begin position="572"/>
        <end position="829"/>
    </location>
</feature>
<evidence type="ECO:0000313" key="5">
    <source>
        <dbReference type="Proteomes" id="UP001596050"/>
    </source>
</evidence>
<accession>A0ABW0L7E2</accession>
<dbReference type="InterPro" id="IPR035919">
    <property type="entry name" value="EAL_sf"/>
</dbReference>
<dbReference type="Pfam" id="PF00563">
    <property type="entry name" value="EAL"/>
    <property type="match status" value="1"/>
</dbReference>
<dbReference type="InterPro" id="IPR052155">
    <property type="entry name" value="Biofilm_reg_signaling"/>
</dbReference>
<proteinExistence type="predicted"/>
<dbReference type="SMART" id="SM00267">
    <property type="entry name" value="GGDEF"/>
    <property type="match status" value="2"/>
</dbReference>
<dbReference type="Gene3D" id="3.20.20.450">
    <property type="entry name" value="EAL domain"/>
    <property type="match status" value="1"/>
</dbReference>
<dbReference type="SUPFAM" id="SSF141868">
    <property type="entry name" value="EAL domain-like"/>
    <property type="match status" value="1"/>
</dbReference>
<sequence length="843" mass="93099">MTNIGSRLISRYIAAIQWFIPAEAQQDAATLTRAQNVINAVVMAALSGPLYAFTYHALGFTAAAKVILTCCTFMFVSPFLLRFTKSIVVAREVFLCAVFFNFTWLTYSLGGVSAPTAGWLITAPVVAMFLGGVATAVFWLCMSCAAVSVIYVMPMFGMPLPPHPVEDMTLLYLLCDFGLYIVIVVFVLLFELTKTQGFIKLQQALDFINELAIRDELTGSHNRRHLIKLIEDEREHATHSNTTFSLCLLDIDYFKRINDTYGHSAGDLVLREFALCVQKRIRDTDSFGRYGGEEFLLMLPRTKQDEAHVFAERVRQRVQQLGFASVSQELNVTVSIGVAEFRGGESIGQTVARADEALYQAKSSGRNRVVSYGQTLEPALQGADGQLADAGAAPDLFDITRVDELTGLLSRRVLRDRLGHAMARALRNERLVGVMLLNVNKFKEVNEAFGYEAGDAILVQTAEHVRSCLRESDTVVRWGGDEFIILLEDLWNAADTQQVAEKILDRFALPLCVGERECFVSLSIGIAIFPAPSCDMDALLKRADVAMTRAKNWGENNVQIYATDAALPPSERLTLKNHLRDALASNQLLLEYQPQIDLATGLTSGVEALIRWAHPQYGRIEPGRFISLAEETGLIVPIGEWVLRTACLQNVAWRKAGLPPLKTAVNLSVRQLKHPGLVERILAIIEETGIDPHCLDLEITEGILIDNMSLNQAGLSILRRAGVQVSIDDFGTGYSSLSYLTELPADILKMDRSFVVRLGQPERNERAYALAESIIDMAHRLQLTVIAEAVETEAQLADLRAMGCDAAQGYYFSRPVGPDQIAELLRQQMTTPSIGMPLAACPA</sequence>
<organism evidence="4 5">
    <name type="scientific">Massilia niabensis</name>
    <dbReference type="NCBI Taxonomy" id="544910"/>
    <lineage>
        <taxon>Bacteria</taxon>
        <taxon>Pseudomonadati</taxon>
        <taxon>Pseudomonadota</taxon>
        <taxon>Betaproteobacteria</taxon>
        <taxon>Burkholderiales</taxon>
        <taxon>Oxalobacteraceae</taxon>
        <taxon>Telluria group</taxon>
        <taxon>Massilia</taxon>
    </lineage>
</organism>
<keyword evidence="1" id="KW-1133">Transmembrane helix</keyword>
<evidence type="ECO:0000259" key="2">
    <source>
        <dbReference type="PROSITE" id="PS50883"/>
    </source>
</evidence>
<dbReference type="InterPro" id="IPR001633">
    <property type="entry name" value="EAL_dom"/>
</dbReference>
<dbReference type="CDD" id="cd01949">
    <property type="entry name" value="GGDEF"/>
    <property type="match status" value="2"/>
</dbReference>
<dbReference type="EC" id="2.7.7.65" evidence="4"/>
<protein>
    <submittedName>
        <fullName evidence="4">Diguanylate cyclase domain-containing protein</fullName>
        <ecNumber evidence="4">2.7.7.65</ecNumber>
    </submittedName>
</protein>
<feature type="transmembrane region" description="Helical" evidence="1">
    <location>
        <begin position="53"/>
        <end position="76"/>
    </location>
</feature>
<keyword evidence="1" id="KW-0472">Membrane</keyword>
<dbReference type="NCBIfam" id="TIGR00254">
    <property type="entry name" value="GGDEF"/>
    <property type="match status" value="2"/>
</dbReference>
<feature type="transmembrane region" description="Helical" evidence="1">
    <location>
        <begin position="170"/>
        <end position="190"/>
    </location>
</feature>
<dbReference type="Gene3D" id="3.30.70.270">
    <property type="match status" value="2"/>
</dbReference>
<dbReference type="Pfam" id="PF00990">
    <property type="entry name" value="GGDEF"/>
    <property type="match status" value="2"/>
</dbReference>
<dbReference type="Proteomes" id="UP001596050">
    <property type="component" value="Unassembled WGS sequence"/>
</dbReference>
<evidence type="ECO:0000259" key="3">
    <source>
        <dbReference type="PROSITE" id="PS50887"/>
    </source>
</evidence>
<dbReference type="CDD" id="cd01948">
    <property type="entry name" value="EAL"/>
    <property type="match status" value="1"/>
</dbReference>
<comment type="caution">
    <text evidence="4">The sequence shown here is derived from an EMBL/GenBank/DDBJ whole genome shotgun (WGS) entry which is preliminary data.</text>
</comment>
<dbReference type="InterPro" id="IPR043128">
    <property type="entry name" value="Rev_trsase/Diguanyl_cyclase"/>
</dbReference>
<dbReference type="RefSeq" id="WP_379785119.1">
    <property type="nucleotide sequence ID" value="NZ_JBHSMU010000015.1"/>
</dbReference>
<dbReference type="SMART" id="SM00052">
    <property type="entry name" value="EAL"/>
    <property type="match status" value="1"/>
</dbReference>
<dbReference type="PANTHER" id="PTHR44757">
    <property type="entry name" value="DIGUANYLATE CYCLASE DGCP"/>
    <property type="match status" value="1"/>
</dbReference>
<dbReference type="GO" id="GO:0052621">
    <property type="term" value="F:diguanylate cyclase activity"/>
    <property type="evidence" value="ECO:0007669"/>
    <property type="project" value="UniProtKB-EC"/>
</dbReference>
<feature type="domain" description="GGDEF" evidence="3">
    <location>
        <begin position="430"/>
        <end position="563"/>
    </location>
</feature>
<evidence type="ECO:0000313" key="4">
    <source>
        <dbReference type="EMBL" id="MFC5461669.1"/>
    </source>
</evidence>
<dbReference type="PANTHER" id="PTHR44757:SF2">
    <property type="entry name" value="BIOFILM ARCHITECTURE MAINTENANCE PROTEIN MBAA"/>
    <property type="match status" value="1"/>
</dbReference>
<keyword evidence="1" id="KW-0812">Transmembrane</keyword>
<feature type="domain" description="GGDEF" evidence="3">
    <location>
        <begin position="242"/>
        <end position="374"/>
    </location>
</feature>
<name>A0ABW0L7E2_9BURK</name>
<evidence type="ECO:0000256" key="1">
    <source>
        <dbReference type="SAM" id="Phobius"/>
    </source>
</evidence>
<dbReference type="SUPFAM" id="SSF55073">
    <property type="entry name" value="Nucleotide cyclase"/>
    <property type="match status" value="2"/>
</dbReference>
<dbReference type="PROSITE" id="PS50887">
    <property type="entry name" value="GGDEF"/>
    <property type="match status" value="2"/>
</dbReference>
<dbReference type="InterPro" id="IPR029787">
    <property type="entry name" value="Nucleotide_cyclase"/>
</dbReference>
<dbReference type="EMBL" id="JBHSMU010000015">
    <property type="protein sequence ID" value="MFC5461669.1"/>
    <property type="molecule type" value="Genomic_DNA"/>
</dbReference>
<keyword evidence="4" id="KW-0808">Transferase</keyword>
<keyword evidence="4" id="KW-0548">Nucleotidyltransferase</keyword>